<reference evidence="2 3" key="1">
    <citation type="journal article" date="2024" name="J Genomics">
        <title>Draft genome sequencing and assembly of Favolaschia claudopus CIRM-BRFM 2984 isolated from oak limbs.</title>
        <authorList>
            <person name="Navarro D."/>
            <person name="Drula E."/>
            <person name="Chaduli D."/>
            <person name="Cazenave R."/>
            <person name="Ahrendt S."/>
            <person name="Wang J."/>
            <person name="Lipzen A."/>
            <person name="Daum C."/>
            <person name="Barry K."/>
            <person name="Grigoriev I.V."/>
            <person name="Favel A."/>
            <person name="Rosso M.N."/>
            <person name="Martin F."/>
        </authorList>
    </citation>
    <scope>NUCLEOTIDE SEQUENCE [LARGE SCALE GENOMIC DNA]</scope>
    <source>
        <strain evidence="2 3">CIRM-BRFM 2984</strain>
    </source>
</reference>
<evidence type="ECO:0000256" key="1">
    <source>
        <dbReference type="SAM" id="Phobius"/>
    </source>
</evidence>
<proteinExistence type="predicted"/>
<keyword evidence="1" id="KW-1133">Transmembrane helix</keyword>
<dbReference type="EMBL" id="JAWWNJ010000116">
    <property type="protein sequence ID" value="KAK6991617.1"/>
    <property type="molecule type" value="Genomic_DNA"/>
</dbReference>
<keyword evidence="1" id="KW-0472">Membrane</keyword>
<keyword evidence="3" id="KW-1185">Reference proteome</keyword>
<comment type="caution">
    <text evidence="2">The sequence shown here is derived from an EMBL/GenBank/DDBJ whole genome shotgun (WGS) entry which is preliminary data.</text>
</comment>
<dbReference type="Proteomes" id="UP001362999">
    <property type="component" value="Unassembled WGS sequence"/>
</dbReference>
<protein>
    <submittedName>
        <fullName evidence="2">Uncharacterized protein</fullName>
    </submittedName>
</protein>
<keyword evidence="1" id="KW-0812">Transmembrane</keyword>
<feature type="transmembrane region" description="Helical" evidence="1">
    <location>
        <begin position="331"/>
        <end position="356"/>
    </location>
</feature>
<evidence type="ECO:0000313" key="2">
    <source>
        <dbReference type="EMBL" id="KAK6991617.1"/>
    </source>
</evidence>
<sequence length="470" mass="52434">MSNHHTPTLPASRRRRIRRCVLVYSPSSPRLLEGYPPATEFEFLITSYRYIGTCFSPSCPALGLFSTTLLVIPPVDTRTAESPSLHILCFDVRRLGMDAAARAIDSVDQRCALSLRAPAGAVYGSEGLGGVYAWARMLKRGIVKGLDVTRRLHDQVDEEERWNEVQIEVDYYRRYVSIIFVARSSGLYFIIVDSASVPSSATLYTRPESTVVGHTHVVPSFASILGAKIETRLYNFDDTIRRAACVAFRAVVSASSSLLVGASSLRSRFPPPLRPNPVAVSRSSDMPITDNKILQPAHYISIDPRSSPHHIFTPPPPMIQYLMPPPHFLSLFVYALRSLFSYAFLLDTSTYFRLCFPRTHCLYISTSRIFHDLRSSLNAINVLYSCSLLATSLHTISLQPPPAFTHALTTSAILRYLIFNIAFYLLISHRAFFIVCLAFVAAGPLPDKDISPFTRLILSRLSSSPTNHDL</sequence>
<name>A0AAV9ZST7_9AGAR</name>
<organism evidence="2 3">
    <name type="scientific">Favolaschia claudopus</name>
    <dbReference type="NCBI Taxonomy" id="2862362"/>
    <lineage>
        <taxon>Eukaryota</taxon>
        <taxon>Fungi</taxon>
        <taxon>Dikarya</taxon>
        <taxon>Basidiomycota</taxon>
        <taxon>Agaricomycotina</taxon>
        <taxon>Agaricomycetes</taxon>
        <taxon>Agaricomycetidae</taxon>
        <taxon>Agaricales</taxon>
        <taxon>Marasmiineae</taxon>
        <taxon>Mycenaceae</taxon>
        <taxon>Favolaschia</taxon>
    </lineage>
</organism>
<gene>
    <name evidence="2" type="ORF">R3P38DRAFT_3227447</name>
</gene>
<accession>A0AAV9ZST7</accession>
<feature type="transmembrane region" description="Helical" evidence="1">
    <location>
        <begin position="416"/>
        <end position="442"/>
    </location>
</feature>
<evidence type="ECO:0000313" key="3">
    <source>
        <dbReference type="Proteomes" id="UP001362999"/>
    </source>
</evidence>
<dbReference type="AlphaFoldDB" id="A0AAV9ZST7"/>